<dbReference type="InterPro" id="IPR050261">
    <property type="entry name" value="FrsA_esterase"/>
</dbReference>
<dbReference type="Gene3D" id="1.20.1440.110">
    <property type="entry name" value="acylaminoacyl peptidase"/>
    <property type="match status" value="1"/>
</dbReference>
<reference evidence="4" key="1">
    <citation type="submission" date="2023-07" db="EMBL/GenBank/DDBJ databases">
        <title>Whole genome shotgun sequence of Streptomyces nojiriensis NBRC 13794.</title>
        <authorList>
            <person name="Komaki H."/>
            <person name="Tamura T."/>
        </authorList>
    </citation>
    <scope>NUCLEOTIDE SEQUENCE [LARGE SCALE GENOMIC DNA]</scope>
    <source>
        <strain evidence="4">NBRC 13794</strain>
    </source>
</reference>
<feature type="region of interest" description="Disordered" evidence="2">
    <location>
        <begin position="1"/>
        <end position="31"/>
    </location>
</feature>
<evidence type="ECO:0000313" key="4">
    <source>
        <dbReference type="Proteomes" id="UP000613974"/>
    </source>
</evidence>
<dbReference type="PROSITE" id="PS51318">
    <property type="entry name" value="TAT"/>
    <property type="match status" value="1"/>
</dbReference>
<dbReference type="GO" id="GO:0004177">
    <property type="term" value="F:aminopeptidase activity"/>
    <property type="evidence" value="ECO:0007669"/>
    <property type="project" value="UniProtKB-KW"/>
</dbReference>
<organism evidence="3 4">
    <name type="scientific">Streptomyces nojiriensis</name>
    <dbReference type="NCBI Taxonomy" id="66374"/>
    <lineage>
        <taxon>Bacteria</taxon>
        <taxon>Bacillati</taxon>
        <taxon>Actinomycetota</taxon>
        <taxon>Actinomycetes</taxon>
        <taxon>Kitasatosporales</taxon>
        <taxon>Streptomycetaceae</taxon>
        <taxon>Streptomyces</taxon>
    </lineage>
</organism>
<dbReference type="PANTHER" id="PTHR22946:SF12">
    <property type="entry name" value="CONIDIAL PIGMENT BIOSYNTHESIS PROTEIN AYG1 (AFU_ORTHOLOGUE AFUA_2G17550)"/>
    <property type="match status" value="1"/>
</dbReference>
<keyword evidence="3" id="KW-0031">Aminopeptidase</keyword>
<proteinExistence type="inferred from homology"/>
<protein>
    <submittedName>
        <fullName evidence="3">Dipeptidyl aminopeptidase</fullName>
    </submittedName>
</protein>
<comment type="caution">
    <text evidence="3">The sequence shown here is derived from an EMBL/GenBank/DDBJ whole genome shotgun (WGS) entry which is preliminary data.</text>
</comment>
<dbReference type="EMBL" id="BNEC01000003">
    <property type="protein sequence ID" value="GHI68274.1"/>
    <property type="molecule type" value="Genomic_DNA"/>
</dbReference>
<keyword evidence="3" id="KW-0645">Protease</keyword>
<dbReference type="InterPro" id="IPR006311">
    <property type="entry name" value="TAT_signal"/>
</dbReference>
<dbReference type="Gene3D" id="3.40.50.1820">
    <property type="entry name" value="alpha/beta hydrolase"/>
    <property type="match status" value="1"/>
</dbReference>
<accession>A0ABQ3SJF5</accession>
<dbReference type="Proteomes" id="UP000613974">
    <property type="component" value="Unassembled WGS sequence"/>
</dbReference>
<name>A0ABQ3SJF5_9ACTN</name>
<dbReference type="InterPro" id="IPR029058">
    <property type="entry name" value="AB_hydrolase_fold"/>
</dbReference>
<dbReference type="SUPFAM" id="SSF53474">
    <property type="entry name" value="alpha/beta-Hydrolases"/>
    <property type="match status" value="1"/>
</dbReference>
<evidence type="ECO:0000256" key="1">
    <source>
        <dbReference type="ARBA" id="ARBA00008645"/>
    </source>
</evidence>
<dbReference type="PANTHER" id="PTHR22946">
    <property type="entry name" value="DIENELACTONE HYDROLASE DOMAIN-CONTAINING PROTEIN-RELATED"/>
    <property type="match status" value="1"/>
</dbReference>
<evidence type="ECO:0000256" key="2">
    <source>
        <dbReference type="SAM" id="MobiDB-lite"/>
    </source>
</evidence>
<sequence length="507" mass="54942">MTEGPTVTGRRTRPFGAREGAPRPGPPRAPRTVRCMTARTPHQPAALTRRAALTGLAAGAGALAVGGGARTAAAAPRPSAKAVGPTPGAMQLFADPGFNFAGLLALGAAGMRASEVGEVLTAVNAINAAGLSEQTFSDTFRAWGDRLAAPPAAGRHGHGAPSQTRRFRSLRAAQYYAQALFYVLGTDHPGDEESLYLAGRGAWDTFAALCSPAAVRAQVPYGKTRLPVWFFRPDGPAEPRPTVILTNGSDGQNLDMWTYGVAAALGRGWNALVYDGPGQGQLLFVEEIPFTTRWEKVVGPLVDWLERREDVDSGRIALTGLSMGGNLVARAAAFEHRLAAVACQPGCVSPWLGFDAELRAVVTPDKEETNRVWNEEVVPELTPELAFTVRKRFEIFDRQALRQARQGVVPTDIWTPAQVAMGLDVTKVVGRIKAPTLVLDYDFELFYPGQPQQMYDLLRSRREYVKMTEATGAQLHCSPMAPQQHCDVVFDWLADVLQRRRNFRKTS</sequence>
<evidence type="ECO:0000313" key="3">
    <source>
        <dbReference type="EMBL" id="GHI68274.1"/>
    </source>
</evidence>
<gene>
    <name evidence="3" type="ORF">Snoj_21920</name>
</gene>
<keyword evidence="3" id="KW-0378">Hydrolase</keyword>
<keyword evidence="4" id="KW-1185">Reference proteome</keyword>
<comment type="similarity">
    <text evidence="1">Belongs to the AB hydrolase superfamily.</text>
</comment>